<keyword evidence="2" id="KW-1185">Reference proteome</keyword>
<dbReference type="AlphaFoldDB" id="A0A2P8D683"/>
<dbReference type="Proteomes" id="UP000240572">
    <property type="component" value="Unassembled WGS sequence"/>
</dbReference>
<evidence type="ECO:0000313" key="1">
    <source>
        <dbReference type="EMBL" id="PSK92718.1"/>
    </source>
</evidence>
<sequence>MKTVIGNKIQFTLEQRLDVVRRIEHIIHEAGLSAQLKLVDWNAEMDFPVVEPLSVIEQLPPALRFKYLTLINRIIEVSL</sequence>
<protein>
    <submittedName>
        <fullName evidence="1">Uncharacterized protein</fullName>
    </submittedName>
</protein>
<accession>A0A2P8D683</accession>
<organism evidence="1 2">
    <name type="scientific">Taibaiella chishuiensis</name>
    <dbReference type="NCBI Taxonomy" id="1434707"/>
    <lineage>
        <taxon>Bacteria</taxon>
        <taxon>Pseudomonadati</taxon>
        <taxon>Bacteroidota</taxon>
        <taxon>Chitinophagia</taxon>
        <taxon>Chitinophagales</taxon>
        <taxon>Chitinophagaceae</taxon>
        <taxon>Taibaiella</taxon>
    </lineage>
</organism>
<dbReference type="EMBL" id="PYGD01000003">
    <property type="protein sequence ID" value="PSK92718.1"/>
    <property type="molecule type" value="Genomic_DNA"/>
</dbReference>
<name>A0A2P8D683_9BACT</name>
<evidence type="ECO:0000313" key="2">
    <source>
        <dbReference type="Proteomes" id="UP000240572"/>
    </source>
</evidence>
<dbReference type="RefSeq" id="WP_106522897.1">
    <property type="nucleotide sequence ID" value="NZ_PYGD01000003.1"/>
</dbReference>
<reference evidence="1 2" key="1">
    <citation type="submission" date="2018-03" db="EMBL/GenBank/DDBJ databases">
        <title>Genomic Encyclopedia of Type Strains, Phase III (KMG-III): the genomes of soil and plant-associated and newly described type strains.</title>
        <authorList>
            <person name="Whitman W."/>
        </authorList>
    </citation>
    <scope>NUCLEOTIDE SEQUENCE [LARGE SCALE GENOMIC DNA]</scope>
    <source>
        <strain evidence="1 2">CGMCC 1.12700</strain>
    </source>
</reference>
<gene>
    <name evidence="1" type="ORF">B0I18_103300</name>
</gene>
<proteinExistence type="predicted"/>
<comment type="caution">
    <text evidence="1">The sequence shown here is derived from an EMBL/GenBank/DDBJ whole genome shotgun (WGS) entry which is preliminary data.</text>
</comment>